<accession>A0ABR7QNU9</accession>
<dbReference type="RefSeq" id="WP_187585187.1">
    <property type="nucleotide sequence ID" value="NZ_JACLHY010000012.1"/>
</dbReference>
<gene>
    <name evidence="1" type="ORF">H4O18_12810</name>
</gene>
<name>A0ABR7QNU9_9FLAO</name>
<sequence>MKKIFLGIGIILLILLGLTYWSVSTTPKNLGSRQISGMGDIEKINFRQHDSIVMAANTLYEGTNLKELMQGEQYRDAWAMPIKVPIVYLDTLFGGMKVIEEGGGKQTHSLKLESANGIIYTLRSIVKDPEPLIPEVAKTLGLENIIIDGISAQHPYAAVVVAALAKHADILSTHPKIVFVPKQPTLDKFNDKYGNRMFLLEYETEGKSTWIGYANLTEIMDTEDLQEFKRDNPDKISIDQAALVKARLFDLLIGDWDRHAKQWGWAIQKNGNSYNAIPLPCDRDNAFFNLEGVIPTIIANKKIHPKVQSFKNEVEFLNGLVGPFDVYFLKNVPESVFISQAENLQHRMTNEVITRAFQIWPRQIYDLDGDEIISKIISRRENMTEYAKQFKKILDERELILEPLIGSEDLELNEELMGCFDCMASNSKP</sequence>
<protein>
    <submittedName>
        <fullName evidence="1">Uncharacterized protein</fullName>
    </submittedName>
</protein>
<reference evidence="1 2" key="1">
    <citation type="submission" date="2020-08" db="EMBL/GenBank/DDBJ databases">
        <title>Arenibacter gaetbuli sp. nov., isolated from a sand dune.</title>
        <authorList>
            <person name="Park S."/>
            <person name="Yoon J.-H."/>
        </authorList>
    </citation>
    <scope>NUCLEOTIDE SEQUENCE [LARGE SCALE GENOMIC DNA]</scope>
    <source>
        <strain evidence="1 2">BSSL-BM3</strain>
    </source>
</reference>
<evidence type="ECO:0000313" key="2">
    <source>
        <dbReference type="Proteomes" id="UP000618952"/>
    </source>
</evidence>
<dbReference type="Proteomes" id="UP000618952">
    <property type="component" value="Unassembled WGS sequence"/>
</dbReference>
<proteinExistence type="predicted"/>
<organism evidence="1 2">
    <name type="scientific">Arenibacter arenosicollis</name>
    <dbReference type="NCBI Taxonomy" id="2762274"/>
    <lineage>
        <taxon>Bacteria</taxon>
        <taxon>Pseudomonadati</taxon>
        <taxon>Bacteroidota</taxon>
        <taxon>Flavobacteriia</taxon>
        <taxon>Flavobacteriales</taxon>
        <taxon>Flavobacteriaceae</taxon>
        <taxon>Arenibacter</taxon>
    </lineage>
</organism>
<comment type="caution">
    <text evidence="1">The sequence shown here is derived from an EMBL/GenBank/DDBJ whole genome shotgun (WGS) entry which is preliminary data.</text>
</comment>
<dbReference type="EMBL" id="JACLHY010000012">
    <property type="protein sequence ID" value="MBC8768875.1"/>
    <property type="molecule type" value="Genomic_DNA"/>
</dbReference>
<keyword evidence="2" id="KW-1185">Reference proteome</keyword>
<evidence type="ECO:0000313" key="1">
    <source>
        <dbReference type="EMBL" id="MBC8768875.1"/>
    </source>
</evidence>